<name>A0A699XL31_TANCI</name>
<comment type="caution">
    <text evidence="1">The sequence shown here is derived from an EMBL/GenBank/DDBJ whole genome shotgun (WGS) entry which is preliminary data.</text>
</comment>
<reference evidence="1" key="1">
    <citation type="journal article" date="2019" name="Sci. Rep.">
        <title>Draft genome of Tanacetum cinerariifolium, the natural source of mosquito coil.</title>
        <authorList>
            <person name="Yamashiro T."/>
            <person name="Shiraishi A."/>
            <person name="Satake H."/>
            <person name="Nakayama K."/>
        </authorList>
    </citation>
    <scope>NUCLEOTIDE SEQUENCE</scope>
</reference>
<gene>
    <name evidence="1" type="ORF">Tci_930505</name>
</gene>
<feature type="non-terminal residue" evidence="1">
    <location>
        <position position="1"/>
    </location>
</feature>
<evidence type="ECO:0000313" key="1">
    <source>
        <dbReference type="EMBL" id="GFD58536.1"/>
    </source>
</evidence>
<organism evidence="1">
    <name type="scientific">Tanacetum cinerariifolium</name>
    <name type="common">Dalmatian daisy</name>
    <name type="synonym">Chrysanthemum cinerariifolium</name>
    <dbReference type="NCBI Taxonomy" id="118510"/>
    <lineage>
        <taxon>Eukaryota</taxon>
        <taxon>Viridiplantae</taxon>
        <taxon>Streptophyta</taxon>
        <taxon>Embryophyta</taxon>
        <taxon>Tracheophyta</taxon>
        <taxon>Spermatophyta</taxon>
        <taxon>Magnoliopsida</taxon>
        <taxon>eudicotyledons</taxon>
        <taxon>Gunneridae</taxon>
        <taxon>Pentapetalae</taxon>
        <taxon>asterids</taxon>
        <taxon>campanulids</taxon>
        <taxon>Asterales</taxon>
        <taxon>Asteraceae</taxon>
        <taxon>Asteroideae</taxon>
        <taxon>Anthemideae</taxon>
        <taxon>Anthemidinae</taxon>
        <taxon>Tanacetum</taxon>
    </lineage>
</organism>
<feature type="non-terminal residue" evidence="1">
    <location>
        <position position="85"/>
    </location>
</feature>
<dbReference type="AlphaFoldDB" id="A0A699XL31"/>
<dbReference type="EMBL" id="BKCJ011854252">
    <property type="protein sequence ID" value="GFD58536.1"/>
    <property type="molecule type" value="Genomic_DNA"/>
</dbReference>
<proteinExistence type="predicted"/>
<sequence>HAAVQQTGLAVELLGRQRQAVGRPLQHGQVGRAGESGAAHDVGAALRQAQREAGLGIGQRALGAAAGGAAQHLHRRAVPAADGDR</sequence>
<protein>
    <submittedName>
        <fullName evidence="1">Uncharacterized protein</fullName>
    </submittedName>
</protein>
<accession>A0A699XL31</accession>